<dbReference type="InterPro" id="IPR043128">
    <property type="entry name" value="Rev_trsase/Diguanyl_cyclase"/>
</dbReference>
<proteinExistence type="predicted"/>
<evidence type="ECO:0000259" key="1">
    <source>
        <dbReference type="PROSITE" id="PS50887"/>
    </source>
</evidence>
<evidence type="ECO:0000313" key="3">
    <source>
        <dbReference type="Proteomes" id="UP000002608"/>
    </source>
</evidence>
<dbReference type="STRING" id="398579.Spea_0778"/>
<feature type="domain" description="GGDEF" evidence="1">
    <location>
        <begin position="197"/>
        <end position="315"/>
    </location>
</feature>
<protein>
    <submittedName>
        <fullName evidence="2">Diguanylate cyclase</fullName>
    </submittedName>
</protein>
<dbReference type="OrthoDB" id="6269256at2"/>
<dbReference type="Proteomes" id="UP000002608">
    <property type="component" value="Chromosome"/>
</dbReference>
<dbReference type="eggNOG" id="COG2199">
    <property type="taxonomic scope" value="Bacteria"/>
</dbReference>
<evidence type="ECO:0000313" key="2">
    <source>
        <dbReference type="EMBL" id="ABV86105.1"/>
    </source>
</evidence>
<dbReference type="InterPro" id="IPR029787">
    <property type="entry name" value="Nucleotide_cyclase"/>
</dbReference>
<gene>
    <name evidence="2" type="ordered locus">Spea_0778</name>
</gene>
<dbReference type="RefSeq" id="WP_012154041.1">
    <property type="nucleotide sequence ID" value="NC_009901.1"/>
</dbReference>
<name>A8H0L8_SHEPA</name>
<dbReference type="AlphaFoldDB" id="A8H0L8"/>
<reference evidence="2 3" key="1">
    <citation type="submission" date="2007-10" db="EMBL/GenBank/DDBJ databases">
        <title>Complete sequence of Shewanella pealeana ATCC 700345.</title>
        <authorList>
            <consortium name="US DOE Joint Genome Institute"/>
            <person name="Copeland A."/>
            <person name="Lucas S."/>
            <person name="Lapidus A."/>
            <person name="Barry K."/>
            <person name="Glavina del Rio T."/>
            <person name="Dalin E."/>
            <person name="Tice H."/>
            <person name="Pitluck S."/>
            <person name="Chertkov O."/>
            <person name="Brettin T."/>
            <person name="Bruce D."/>
            <person name="Detter J.C."/>
            <person name="Han C."/>
            <person name="Schmutz J."/>
            <person name="Larimer F."/>
            <person name="Land M."/>
            <person name="Hauser L."/>
            <person name="Kyrpides N."/>
            <person name="Kim E."/>
            <person name="Zhao J.-S.Z."/>
            <person name="Manno D."/>
            <person name="Hawari J."/>
            <person name="Richardson P."/>
        </authorList>
    </citation>
    <scope>NUCLEOTIDE SEQUENCE [LARGE SCALE GENOMIC DNA]</scope>
    <source>
        <strain evidence="3">ATCC 700345 / ANG-SQ1</strain>
    </source>
</reference>
<keyword evidence="3" id="KW-1185">Reference proteome</keyword>
<dbReference type="KEGG" id="spl:Spea_0778"/>
<dbReference type="Gene3D" id="3.30.70.270">
    <property type="match status" value="1"/>
</dbReference>
<sequence length="315" mass="35506">MLAQKINHNIWLRELDHPAINLPRWQQQVDLISDLYQARASLIIQSNGSKAQITCCNKQSNALAGSLFTAGDVLQRESVIDATFDTIGYGLVHLDPAKVTGSFASFNRLLSIKLTWPDGRLFGCMIICDPAKEKVTATSAAVCETVKALFQGELKQMYLMEQLQRLSVQDEFTCMLNPYGFNLMAPRQLSLSRRFGSHAGLIVLQECPSAHIHQKYTESQRIRIIARVISDSMREADISARIQDEQFIILAFVDSESNLDSLIARLRKQIHKEAPEINLIVGKSFFTPDTQLSLIPMQQEALADLERNRDSKRRS</sequence>
<organism evidence="2 3">
    <name type="scientific">Shewanella pealeana (strain ATCC 700345 / ANG-SQ1)</name>
    <dbReference type="NCBI Taxonomy" id="398579"/>
    <lineage>
        <taxon>Bacteria</taxon>
        <taxon>Pseudomonadati</taxon>
        <taxon>Pseudomonadota</taxon>
        <taxon>Gammaproteobacteria</taxon>
        <taxon>Alteromonadales</taxon>
        <taxon>Shewanellaceae</taxon>
        <taxon>Shewanella</taxon>
    </lineage>
</organism>
<dbReference type="EMBL" id="CP000851">
    <property type="protein sequence ID" value="ABV86105.1"/>
    <property type="molecule type" value="Genomic_DNA"/>
</dbReference>
<dbReference type="SUPFAM" id="SSF55073">
    <property type="entry name" value="Nucleotide cyclase"/>
    <property type="match status" value="1"/>
</dbReference>
<dbReference type="PROSITE" id="PS50887">
    <property type="entry name" value="GGDEF"/>
    <property type="match status" value="1"/>
</dbReference>
<accession>A8H0L8</accession>
<dbReference type="HOGENOM" id="CLU_000445_11_32_6"/>
<dbReference type="InterPro" id="IPR000160">
    <property type="entry name" value="GGDEF_dom"/>
</dbReference>